<evidence type="ECO:0000259" key="7">
    <source>
        <dbReference type="Pfam" id="PF00462"/>
    </source>
</evidence>
<evidence type="ECO:0000256" key="6">
    <source>
        <dbReference type="ARBA" id="ARBA00067618"/>
    </source>
</evidence>
<dbReference type="GO" id="GO:0015036">
    <property type="term" value="F:disulfide oxidoreductase activity"/>
    <property type="evidence" value="ECO:0007669"/>
    <property type="project" value="UniProtKB-ARBA"/>
</dbReference>
<dbReference type="InParanoid" id="A0A286UKL1"/>
<dbReference type="PROSITE" id="PS51354">
    <property type="entry name" value="GLUTAREDOXIN_2"/>
    <property type="match status" value="1"/>
</dbReference>
<dbReference type="GO" id="GO:0044571">
    <property type="term" value="P:[2Fe-2S] cluster assembly"/>
    <property type="evidence" value="ECO:0007669"/>
    <property type="project" value="UniProtKB-ARBA"/>
</dbReference>
<dbReference type="NCBIfam" id="TIGR00365">
    <property type="entry name" value="Grx4 family monothiol glutaredoxin"/>
    <property type="match status" value="1"/>
</dbReference>
<name>A0A286UKL1_9AGAM</name>
<evidence type="ECO:0000256" key="4">
    <source>
        <dbReference type="ARBA" id="ARBA00023014"/>
    </source>
</evidence>
<dbReference type="InterPro" id="IPR002109">
    <property type="entry name" value="Glutaredoxin"/>
</dbReference>
<dbReference type="Gene3D" id="3.40.30.10">
    <property type="entry name" value="Glutaredoxin"/>
    <property type="match status" value="1"/>
</dbReference>
<keyword evidence="2" id="KW-0479">Metal-binding</keyword>
<dbReference type="FunFam" id="3.40.30.10:FF:000005">
    <property type="entry name" value="Glutaredoxin 5"/>
    <property type="match status" value="1"/>
</dbReference>
<dbReference type="FunCoup" id="A0A286UKL1">
    <property type="interactions" value="254"/>
</dbReference>
<keyword evidence="4" id="KW-0411">Iron-sulfur</keyword>
<dbReference type="PANTHER" id="PTHR10293:SF16">
    <property type="entry name" value="GLUTAREDOXIN-RELATED PROTEIN 5, MITOCHONDRIAL"/>
    <property type="match status" value="1"/>
</dbReference>
<dbReference type="EMBL" id="NBII01000004">
    <property type="protein sequence ID" value="PAV20005.1"/>
    <property type="molecule type" value="Genomic_DNA"/>
</dbReference>
<sequence>MFSSAFRSSFSSSLRTSTRLPARTAFGPSLNRFLSQDARAKLEKAVKEKPLVLFMKGTPDFPQCGFSRAVVQLLDINGVPLKNIKAYDVLEDSELRNDIKEFSEWPTIPQVYVDGEFVGGCDIILGMHQSGELEKLLQKHNIIEKTPEEQSS</sequence>
<evidence type="ECO:0000256" key="2">
    <source>
        <dbReference type="ARBA" id="ARBA00022723"/>
    </source>
</evidence>
<dbReference type="PANTHER" id="PTHR10293">
    <property type="entry name" value="GLUTAREDOXIN FAMILY MEMBER"/>
    <property type="match status" value="1"/>
</dbReference>
<dbReference type="Pfam" id="PF00462">
    <property type="entry name" value="Glutaredoxin"/>
    <property type="match status" value="1"/>
</dbReference>
<dbReference type="STRING" id="2282107.A0A286UKL1"/>
<proteinExistence type="predicted"/>
<evidence type="ECO:0000256" key="3">
    <source>
        <dbReference type="ARBA" id="ARBA00023004"/>
    </source>
</evidence>
<evidence type="ECO:0000313" key="9">
    <source>
        <dbReference type="Proteomes" id="UP000217199"/>
    </source>
</evidence>
<evidence type="ECO:0000256" key="5">
    <source>
        <dbReference type="ARBA" id="ARBA00023284"/>
    </source>
</evidence>
<dbReference type="SUPFAM" id="SSF52833">
    <property type="entry name" value="Thioredoxin-like"/>
    <property type="match status" value="1"/>
</dbReference>
<comment type="caution">
    <text evidence="8">The sequence shown here is derived from an EMBL/GenBank/DDBJ whole genome shotgun (WGS) entry which is preliminary data.</text>
</comment>
<dbReference type="GO" id="GO:0046872">
    <property type="term" value="F:metal ion binding"/>
    <property type="evidence" value="ECO:0007669"/>
    <property type="project" value="UniProtKB-KW"/>
</dbReference>
<evidence type="ECO:0000256" key="1">
    <source>
        <dbReference type="ARBA" id="ARBA00022714"/>
    </source>
</evidence>
<dbReference type="GO" id="GO:0005759">
    <property type="term" value="C:mitochondrial matrix"/>
    <property type="evidence" value="ECO:0007669"/>
    <property type="project" value="TreeGrafter"/>
</dbReference>
<accession>A0A286UKL1</accession>
<keyword evidence="9" id="KW-1185">Reference proteome</keyword>
<keyword evidence="1" id="KW-0001">2Fe-2S</keyword>
<gene>
    <name evidence="8" type="ORF">PNOK_0493900</name>
</gene>
<dbReference type="InterPro" id="IPR036249">
    <property type="entry name" value="Thioredoxin-like_sf"/>
</dbReference>
<dbReference type="AlphaFoldDB" id="A0A286UKL1"/>
<evidence type="ECO:0000313" key="8">
    <source>
        <dbReference type="EMBL" id="PAV20005.1"/>
    </source>
</evidence>
<reference evidence="8 9" key="1">
    <citation type="journal article" date="2017" name="Mol. Ecol.">
        <title>Comparative and population genomic landscape of Phellinus noxius: A hypervariable fungus causing root rot in trees.</title>
        <authorList>
            <person name="Chung C.L."/>
            <person name="Lee T.J."/>
            <person name="Akiba M."/>
            <person name="Lee H.H."/>
            <person name="Kuo T.H."/>
            <person name="Liu D."/>
            <person name="Ke H.M."/>
            <person name="Yokoi T."/>
            <person name="Roa M.B."/>
            <person name="Lu M.J."/>
            <person name="Chang Y.Y."/>
            <person name="Ann P.J."/>
            <person name="Tsai J.N."/>
            <person name="Chen C.Y."/>
            <person name="Tzean S.S."/>
            <person name="Ota Y."/>
            <person name="Hattori T."/>
            <person name="Sahashi N."/>
            <person name="Liou R.F."/>
            <person name="Kikuchi T."/>
            <person name="Tsai I.J."/>
        </authorList>
    </citation>
    <scope>NUCLEOTIDE SEQUENCE [LARGE SCALE GENOMIC DNA]</scope>
    <source>
        <strain evidence="8 9">FFPRI411160</strain>
    </source>
</reference>
<dbReference type="InterPro" id="IPR004480">
    <property type="entry name" value="Monothiol_GRX-rel"/>
</dbReference>
<dbReference type="InterPro" id="IPR033658">
    <property type="entry name" value="GRX_PICOT-like"/>
</dbReference>
<keyword evidence="3" id="KW-0408">Iron</keyword>
<protein>
    <recommendedName>
        <fullName evidence="6">Monothiol glutaredoxin-5, mitochondrial</fullName>
    </recommendedName>
</protein>
<dbReference type="CDD" id="cd03028">
    <property type="entry name" value="GRX_PICOT_like"/>
    <property type="match status" value="1"/>
</dbReference>
<organism evidence="8 9">
    <name type="scientific">Pyrrhoderma noxium</name>
    <dbReference type="NCBI Taxonomy" id="2282107"/>
    <lineage>
        <taxon>Eukaryota</taxon>
        <taxon>Fungi</taxon>
        <taxon>Dikarya</taxon>
        <taxon>Basidiomycota</taxon>
        <taxon>Agaricomycotina</taxon>
        <taxon>Agaricomycetes</taxon>
        <taxon>Hymenochaetales</taxon>
        <taxon>Hymenochaetaceae</taxon>
        <taxon>Pyrrhoderma</taxon>
    </lineage>
</organism>
<feature type="domain" description="Glutaredoxin" evidence="7">
    <location>
        <begin position="52"/>
        <end position="118"/>
    </location>
</feature>
<dbReference type="OrthoDB" id="415696at2759"/>
<dbReference type="Proteomes" id="UP000217199">
    <property type="component" value="Unassembled WGS sequence"/>
</dbReference>
<keyword evidence="5" id="KW-0676">Redox-active center</keyword>
<dbReference type="GO" id="GO:0051537">
    <property type="term" value="F:2 iron, 2 sulfur cluster binding"/>
    <property type="evidence" value="ECO:0007669"/>
    <property type="project" value="UniProtKB-KW"/>
</dbReference>